<proteinExistence type="predicted"/>
<name>I2BBJ3_SHIBC</name>
<keyword evidence="2" id="KW-1185">Reference proteome</keyword>
<dbReference type="EMBL" id="CP001560">
    <property type="protein sequence ID" value="AFJ47897.1"/>
    <property type="molecule type" value="Genomic_DNA"/>
</dbReference>
<gene>
    <name evidence="1" type="ordered locus">EBL_c28270</name>
</gene>
<organism evidence="1 2">
    <name type="scientific">Shimwellia blattae (strain ATCC 29907 / DSM 4481 / JCM 1650 / NBRC 105725 / CDC 9005-74)</name>
    <name type="common">Escherichia blattae</name>
    <dbReference type="NCBI Taxonomy" id="630626"/>
    <lineage>
        <taxon>Bacteria</taxon>
        <taxon>Pseudomonadati</taxon>
        <taxon>Pseudomonadota</taxon>
        <taxon>Gammaproteobacteria</taxon>
        <taxon>Enterobacterales</taxon>
        <taxon>Enterobacteriaceae</taxon>
        <taxon>Shimwellia</taxon>
    </lineage>
</organism>
<dbReference type="OrthoDB" id="9131875at2"/>
<evidence type="ECO:0000313" key="1">
    <source>
        <dbReference type="EMBL" id="AFJ47897.1"/>
    </source>
</evidence>
<dbReference type="RefSeq" id="WP_002439022.1">
    <property type="nucleotide sequence ID" value="NC_017910.1"/>
</dbReference>
<accession>K6VBD0</accession>
<dbReference type="AlphaFoldDB" id="I2BBJ3"/>
<dbReference type="eggNOG" id="ENOG5032TFQ">
    <property type="taxonomic scope" value="Bacteria"/>
</dbReference>
<dbReference type="Proteomes" id="UP000001955">
    <property type="component" value="Chromosome"/>
</dbReference>
<sequence>MQLDDLNSLMTLRRYVDIAHHIPGRLRLRFTSKLVSSLSKNRLSELENLCAPDGYLRSYTLNTATGSLLLEYNAGALPPALLSQLFGPDEHQARQALDDIYAILSH</sequence>
<dbReference type="PATRIC" id="fig|630626.3.peg.2743"/>
<dbReference type="HOGENOM" id="CLU_145976_1_0_6"/>
<protein>
    <submittedName>
        <fullName evidence="1">Uncharacterized protein</fullName>
    </submittedName>
</protein>
<dbReference type="KEGG" id="ebt:EBL_c28270"/>
<accession>I2BBJ3</accession>
<dbReference type="STRING" id="630626.EBL_c28270"/>
<reference evidence="1 2" key="1">
    <citation type="journal article" date="2012" name="J. Bacteriol.">
        <title>Complete genome sequence of the B12-producing Shimwellia blattae strain DSM 4481, isolated from a cockroach.</title>
        <authorList>
            <person name="Brzuszkiewicz E."/>
            <person name="Waschkowitz T."/>
            <person name="Wiezer A."/>
            <person name="Daniel R."/>
        </authorList>
    </citation>
    <scope>NUCLEOTIDE SEQUENCE [LARGE SCALE GENOMIC DNA]</scope>
    <source>
        <strain evidence="2">ATCC 29907 / DSM 4481 / JCM 1650 / NBRC 105725 / CDC 9005-74</strain>
    </source>
</reference>
<evidence type="ECO:0000313" key="2">
    <source>
        <dbReference type="Proteomes" id="UP000001955"/>
    </source>
</evidence>